<dbReference type="EMBL" id="CP030850">
    <property type="protein sequence ID" value="AXE18307.1"/>
    <property type="molecule type" value="Genomic_DNA"/>
</dbReference>
<dbReference type="InterPro" id="IPR011006">
    <property type="entry name" value="CheY-like_superfamily"/>
</dbReference>
<dbReference type="PANTHER" id="PTHR43214">
    <property type="entry name" value="TWO-COMPONENT RESPONSE REGULATOR"/>
    <property type="match status" value="1"/>
</dbReference>
<evidence type="ECO:0000256" key="1">
    <source>
        <dbReference type="ARBA" id="ARBA00022553"/>
    </source>
</evidence>
<dbReference type="RefSeq" id="WP_114067091.1">
    <property type="nucleotide sequence ID" value="NZ_CP030850.1"/>
</dbReference>
<dbReference type="InterPro" id="IPR039420">
    <property type="entry name" value="WalR-like"/>
</dbReference>
<dbReference type="SMART" id="SM00448">
    <property type="entry name" value="REC"/>
    <property type="match status" value="1"/>
</dbReference>
<accession>A0A344TI36</accession>
<dbReference type="InterPro" id="IPR016032">
    <property type="entry name" value="Sig_transdc_resp-reg_C-effctor"/>
</dbReference>
<keyword evidence="1 3" id="KW-0597">Phosphoprotein</keyword>
<dbReference type="AlphaFoldDB" id="A0A344TI36"/>
<gene>
    <name evidence="6" type="ORF">DR864_11395</name>
</gene>
<reference evidence="6 7" key="1">
    <citation type="submission" date="2018-07" db="EMBL/GenBank/DDBJ databases">
        <title>Genome sequencing of Runella.</title>
        <authorList>
            <person name="Baek M.-G."/>
            <person name="Yi H."/>
        </authorList>
    </citation>
    <scope>NUCLEOTIDE SEQUENCE [LARGE SCALE GENOMIC DNA]</scope>
    <source>
        <strain evidence="6 7">HYN0085</strain>
    </source>
</reference>
<evidence type="ECO:0000259" key="4">
    <source>
        <dbReference type="PROSITE" id="PS50043"/>
    </source>
</evidence>
<dbReference type="SUPFAM" id="SSF46894">
    <property type="entry name" value="C-terminal effector domain of the bipartite response regulators"/>
    <property type="match status" value="1"/>
</dbReference>
<dbReference type="InterPro" id="IPR058245">
    <property type="entry name" value="NreC/VraR/RcsB-like_REC"/>
</dbReference>
<dbReference type="KEGG" id="run:DR864_11395"/>
<dbReference type="GO" id="GO:0003677">
    <property type="term" value="F:DNA binding"/>
    <property type="evidence" value="ECO:0007669"/>
    <property type="project" value="UniProtKB-KW"/>
</dbReference>
<dbReference type="PRINTS" id="PR00038">
    <property type="entry name" value="HTHLUXR"/>
</dbReference>
<evidence type="ECO:0000313" key="7">
    <source>
        <dbReference type="Proteomes" id="UP000251993"/>
    </source>
</evidence>
<dbReference type="InterPro" id="IPR001789">
    <property type="entry name" value="Sig_transdc_resp-reg_receiver"/>
</dbReference>
<dbReference type="SUPFAM" id="SSF52172">
    <property type="entry name" value="CheY-like"/>
    <property type="match status" value="1"/>
</dbReference>
<sequence length="218" mass="24974">MNTTDRIKILLVDDHQMILESLKLLFRRIPNVEIVNTISDSRQVLPWLSTNKVDLIVSDFNMPYLSGVDLTLQIRQQHLAIKVILLTMLEDAAHIREAIKAGVNGYILKKSEREELERAIELIMQGKRYFSPAIIDELSAYTDEDQNNAQPATIQNLTEREIEVLKHIAMEYSSPEIADKLFISLSTVETHRRNLFHKLNVKSAIGLTKYALKHGLVE</sequence>
<keyword evidence="7" id="KW-1185">Reference proteome</keyword>
<feature type="modified residue" description="4-aspartylphosphate" evidence="3">
    <location>
        <position position="59"/>
    </location>
</feature>
<organism evidence="6 7">
    <name type="scientific">Runella rosea</name>
    <dbReference type="NCBI Taxonomy" id="2259595"/>
    <lineage>
        <taxon>Bacteria</taxon>
        <taxon>Pseudomonadati</taxon>
        <taxon>Bacteroidota</taxon>
        <taxon>Cytophagia</taxon>
        <taxon>Cytophagales</taxon>
        <taxon>Spirosomataceae</taxon>
        <taxon>Runella</taxon>
    </lineage>
</organism>
<keyword evidence="2 6" id="KW-0238">DNA-binding</keyword>
<dbReference type="SMART" id="SM00421">
    <property type="entry name" value="HTH_LUXR"/>
    <property type="match status" value="1"/>
</dbReference>
<dbReference type="GO" id="GO:0000160">
    <property type="term" value="P:phosphorelay signal transduction system"/>
    <property type="evidence" value="ECO:0007669"/>
    <property type="project" value="InterPro"/>
</dbReference>
<dbReference type="InterPro" id="IPR000792">
    <property type="entry name" value="Tscrpt_reg_LuxR_C"/>
</dbReference>
<dbReference type="PANTHER" id="PTHR43214:SF43">
    <property type="entry name" value="TWO-COMPONENT RESPONSE REGULATOR"/>
    <property type="match status" value="1"/>
</dbReference>
<dbReference type="Gene3D" id="3.40.50.2300">
    <property type="match status" value="1"/>
</dbReference>
<dbReference type="CDD" id="cd17535">
    <property type="entry name" value="REC_NarL-like"/>
    <property type="match status" value="1"/>
</dbReference>
<name>A0A344TI36_9BACT</name>
<feature type="domain" description="HTH luxR-type" evidence="4">
    <location>
        <begin position="150"/>
        <end position="215"/>
    </location>
</feature>
<feature type="domain" description="Response regulatory" evidence="5">
    <location>
        <begin position="8"/>
        <end position="124"/>
    </location>
</feature>
<dbReference type="GO" id="GO:0006355">
    <property type="term" value="P:regulation of DNA-templated transcription"/>
    <property type="evidence" value="ECO:0007669"/>
    <property type="project" value="InterPro"/>
</dbReference>
<evidence type="ECO:0000256" key="3">
    <source>
        <dbReference type="PROSITE-ProRule" id="PRU00169"/>
    </source>
</evidence>
<dbReference type="PROSITE" id="PS50043">
    <property type="entry name" value="HTH_LUXR_2"/>
    <property type="match status" value="1"/>
</dbReference>
<dbReference type="Pfam" id="PF00196">
    <property type="entry name" value="GerE"/>
    <property type="match status" value="1"/>
</dbReference>
<evidence type="ECO:0000259" key="5">
    <source>
        <dbReference type="PROSITE" id="PS50110"/>
    </source>
</evidence>
<protein>
    <submittedName>
        <fullName evidence="6">DNA-binding response regulator</fullName>
    </submittedName>
</protein>
<dbReference type="Pfam" id="PF00072">
    <property type="entry name" value="Response_reg"/>
    <property type="match status" value="1"/>
</dbReference>
<dbReference type="CDD" id="cd06170">
    <property type="entry name" value="LuxR_C_like"/>
    <property type="match status" value="1"/>
</dbReference>
<proteinExistence type="predicted"/>
<evidence type="ECO:0000256" key="2">
    <source>
        <dbReference type="ARBA" id="ARBA00023125"/>
    </source>
</evidence>
<evidence type="ECO:0000313" key="6">
    <source>
        <dbReference type="EMBL" id="AXE18307.1"/>
    </source>
</evidence>
<dbReference type="Proteomes" id="UP000251993">
    <property type="component" value="Chromosome"/>
</dbReference>
<dbReference type="OrthoDB" id="9797341at2"/>
<dbReference type="PROSITE" id="PS50110">
    <property type="entry name" value="RESPONSE_REGULATORY"/>
    <property type="match status" value="1"/>
</dbReference>